<dbReference type="OrthoDB" id="4966979at2"/>
<feature type="transmembrane region" description="Helical" evidence="2">
    <location>
        <begin position="117"/>
        <end position="138"/>
    </location>
</feature>
<feature type="region of interest" description="Disordered" evidence="1">
    <location>
        <begin position="409"/>
        <end position="441"/>
    </location>
</feature>
<feature type="transmembrane region" description="Helical" evidence="2">
    <location>
        <begin position="92"/>
        <end position="111"/>
    </location>
</feature>
<dbReference type="STRING" id="629680.SAMN04489751_3355"/>
<evidence type="ECO:0000256" key="2">
    <source>
        <dbReference type="SAM" id="Phobius"/>
    </source>
</evidence>
<feature type="transmembrane region" description="Helical" evidence="2">
    <location>
        <begin position="296"/>
        <end position="317"/>
    </location>
</feature>
<dbReference type="Pfam" id="PF07786">
    <property type="entry name" value="HGSNAT_cat"/>
    <property type="match status" value="1"/>
</dbReference>
<feature type="transmembrane region" description="Helical" evidence="2">
    <location>
        <begin position="27"/>
        <end position="49"/>
    </location>
</feature>
<feature type="transmembrane region" description="Helical" evidence="2">
    <location>
        <begin position="55"/>
        <end position="80"/>
    </location>
</feature>
<keyword evidence="5" id="KW-1185">Reference proteome</keyword>
<feature type="compositionally biased region" description="Low complexity" evidence="1">
    <location>
        <begin position="417"/>
        <end position="432"/>
    </location>
</feature>
<evidence type="ECO:0000313" key="5">
    <source>
        <dbReference type="Proteomes" id="UP000199700"/>
    </source>
</evidence>
<feature type="transmembrane region" description="Helical" evidence="2">
    <location>
        <begin position="224"/>
        <end position="243"/>
    </location>
</feature>
<feature type="domain" description="Heparan-alpha-glucosaminide N-acetyltransferase catalytic" evidence="3">
    <location>
        <begin position="26"/>
        <end position="219"/>
    </location>
</feature>
<dbReference type="EMBL" id="LT629739">
    <property type="protein sequence ID" value="SDS96101.1"/>
    <property type="molecule type" value="Genomic_DNA"/>
</dbReference>
<proteinExistence type="predicted"/>
<dbReference type="Proteomes" id="UP000199700">
    <property type="component" value="Chromosome"/>
</dbReference>
<name>A0A1H1WHK0_BRESA</name>
<keyword evidence="2" id="KW-1133">Transmembrane helix</keyword>
<dbReference type="RefSeq" id="WP_092107356.1">
    <property type="nucleotide sequence ID" value="NZ_LT629739.1"/>
</dbReference>
<protein>
    <recommendedName>
        <fullName evidence="3">Heparan-alpha-glucosaminide N-acetyltransferase catalytic domain-containing protein</fullName>
    </recommendedName>
</protein>
<dbReference type="InterPro" id="IPR012429">
    <property type="entry name" value="HGSNAT_cat"/>
</dbReference>
<organism evidence="4 5">
    <name type="scientific">Brevibacterium sandarakinum</name>
    <dbReference type="NCBI Taxonomy" id="629680"/>
    <lineage>
        <taxon>Bacteria</taxon>
        <taxon>Bacillati</taxon>
        <taxon>Actinomycetota</taxon>
        <taxon>Actinomycetes</taxon>
        <taxon>Micrococcales</taxon>
        <taxon>Brevibacteriaceae</taxon>
        <taxon>Brevibacterium</taxon>
    </lineage>
</organism>
<sequence>MSTHRSPASATATGQSVLKRLSPAGRLLGLDAARGIALFAMMVTHIFALSDPAGLPTWAAVFAGRASALFAVLAGCSLVLSTRSRMSASGRLRDAVPSVLIRAGAIIFIGLCLGSVSTLLAVILVNYGVMFAIAMLFLRLRARSLFIIAIVWMVLSPVLSMVIRNQFGLEPMYSAMSWFDLATPLTMLHDLVLTGYYPILQWLSYILLGMAVAKIDIGKHLMSLFAAGLGLFLVGKGISWLLINIAGGGSALVRVSELYGTDLNAALFTGSYGVTPTTSWWWLAISGPHSGTPFDLLSTAGTALLTIVVCQSLAVLLGRRTWVLSPLTAPGSMPLSVYSAHVVLLEITRPWIEANPMLGGQAMTPQTVEFGLHVLVFIASALIWKLAIGAHGPLEGGIAAIIRSASPVPDARSGQTAAESGPEAGPEAEPGSDTGNGNRVG</sequence>
<feature type="transmembrane region" description="Helical" evidence="2">
    <location>
        <begin position="145"/>
        <end position="163"/>
    </location>
</feature>
<dbReference type="AlphaFoldDB" id="A0A1H1WHK0"/>
<evidence type="ECO:0000259" key="3">
    <source>
        <dbReference type="Pfam" id="PF07786"/>
    </source>
</evidence>
<feature type="transmembrane region" description="Helical" evidence="2">
    <location>
        <begin position="370"/>
        <end position="388"/>
    </location>
</feature>
<reference evidence="4" key="1">
    <citation type="submission" date="2016-10" db="EMBL/GenBank/DDBJ databases">
        <authorList>
            <person name="Varghese N."/>
            <person name="Submissions S."/>
        </authorList>
    </citation>
    <scope>NUCLEOTIDE SEQUENCE [LARGE SCALE GENOMIC DNA]</scope>
    <source>
        <strain evidence="4">DSM 22082</strain>
    </source>
</reference>
<keyword evidence="2" id="KW-0472">Membrane</keyword>
<gene>
    <name evidence="4" type="ORF">SAMN04489751_3355</name>
</gene>
<keyword evidence="2" id="KW-0812">Transmembrane</keyword>
<feature type="transmembrane region" description="Helical" evidence="2">
    <location>
        <begin position="195"/>
        <end position="212"/>
    </location>
</feature>
<evidence type="ECO:0000313" key="4">
    <source>
        <dbReference type="EMBL" id="SDS96101.1"/>
    </source>
</evidence>
<accession>A0A1H1WHK0</accession>
<evidence type="ECO:0000256" key="1">
    <source>
        <dbReference type="SAM" id="MobiDB-lite"/>
    </source>
</evidence>